<evidence type="ECO:0000313" key="1">
    <source>
        <dbReference type="EMBL" id="KAG7662386.1"/>
    </source>
</evidence>
<proteinExistence type="predicted"/>
<dbReference type="AlphaFoldDB" id="A0A8J5UKW5"/>
<protein>
    <submittedName>
        <fullName evidence="1">Uncharacterized protein</fullName>
    </submittedName>
</protein>
<comment type="caution">
    <text evidence="1">The sequence shown here is derived from an EMBL/GenBank/DDBJ whole genome shotgun (WGS) entry which is preliminary data.</text>
</comment>
<keyword evidence="2" id="KW-1185">Reference proteome</keyword>
<reference evidence="1 2" key="1">
    <citation type="journal article" date="2021" name="DNA Res.">
        <title>Genome analysis of Candida subhashii reveals its hybrid nature and dual mitochondrial genome conformations.</title>
        <authorList>
            <person name="Mixao V."/>
            <person name="Hegedusova E."/>
            <person name="Saus E."/>
            <person name="Pryszcz L.P."/>
            <person name="Cillingova A."/>
            <person name="Nosek J."/>
            <person name="Gabaldon T."/>
        </authorList>
    </citation>
    <scope>NUCLEOTIDE SEQUENCE [LARGE SCALE GENOMIC DNA]</scope>
    <source>
        <strain evidence="1 2">CBS 10753</strain>
    </source>
</reference>
<name>A0A8J5UKW5_9ASCO</name>
<organism evidence="1 2">
    <name type="scientific">[Candida] subhashii</name>
    <dbReference type="NCBI Taxonomy" id="561895"/>
    <lineage>
        <taxon>Eukaryota</taxon>
        <taxon>Fungi</taxon>
        <taxon>Dikarya</taxon>
        <taxon>Ascomycota</taxon>
        <taxon>Saccharomycotina</taxon>
        <taxon>Pichiomycetes</taxon>
        <taxon>Debaryomycetaceae</taxon>
        <taxon>Spathaspora</taxon>
    </lineage>
</organism>
<dbReference type="EMBL" id="JAGSYN010000180">
    <property type="protein sequence ID" value="KAG7662386.1"/>
    <property type="molecule type" value="Genomic_DNA"/>
</dbReference>
<sequence length="147" mass="17575">MIDIYLEKAFAEALLIKTTTFESSEEWEIYQADARTDPEKAFVVEVQEPLLWVYLSESQNKNAKAFIRVVKKYYQRWCEDKLRFQIPDEDIVTAEIAVYDKGGIANKPMNITKARNYCKWIIKRNQLDKERPHLFSPIKRRRLRKSR</sequence>
<gene>
    <name evidence="1" type="ORF">J8A68_004157</name>
</gene>
<evidence type="ECO:0000313" key="2">
    <source>
        <dbReference type="Proteomes" id="UP000694255"/>
    </source>
</evidence>
<dbReference type="Proteomes" id="UP000694255">
    <property type="component" value="Unassembled WGS sequence"/>
</dbReference>
<dbReference type="GeneID" id="73470957"/>
<dbReference type="RefSeq" id="XP_049262619.1">
    <property type="nucleotide sequence ID" value="XM_049408086.1"/>
</dbReference>
<accession>A0A8J5UKW5</accession>